<sequence length="198" mass="22254">MWHFQPNSPCPGSSKIEQIGDTLPIDKDIIPVSLLNAYDDEYETCVNASLKLSVIVPKKPNNGTDLHIKRGLRKNLEEERNNKHTSASTEKKPTEEDESTEKKPTEEDESTQKKPTDEDESTEKKPTEEESTEKKSKEKKPTEEPTDKESTKKEPTEKEPTGDTKSGAKIAVEATEVLDFLWNSHLPPNPLKPSTSLK</sequence>
<organism evidence="2 3">
    <name type="scientific">Mitosporidium daphniae</name>
    <dbReference type="NCBI Taxonomy" id="1485682"/>
    <lineage>
        <taxon>Eukaryota</taxon>
        <taxon>Fungi</taxon>
        <taxon>Fungi incertae sedis</taxon>
        <taxon>Microsporidia</taxon>
        <taxon>Mitosporidium</taxon>
    </lineage>
</organism>
<feature type="compositionally biased region" description="Basic and acidic residues" evidence="1">
    <location>
        <begin position="89"/>
        <end position="162"/>
    </location>
</feature>
<name>A0A098VVV0_9MICR</name>
<dbReference type="Proteomes" id="UP000029725">
    <property type="component" value="Unassembled WGS sequence"/>
</dbReference>
<keyword evidence="3" id="KW-1185">Reference proteome</keyword>
<evidence type="ECO:0000313" key="3">
    <source>
        <dbReference type="Proteomes" id="UP000029725"/>
    </source>
</evidence>
<dbReference type="VEuPathDB" id="MicrosporidiaDB:DI09_114p20"/>
<protein>
    <submittedName>
        <fullName evidence="2">Maltooligosyltrehalose trehalohydrolase</fullName>
    </submittedName>
</protein>
<dbReference type="EMBL" id="JMKJ01000016">
    <property type="protein sequence ID" value="KGG53050.1"/>
    <property type="molecule type" value="Genomic_DNA"/>
</dbReference>
<dbReference type="HOGENOM" id="CLU_1378441_0_0_1"/>
<evidence type="ECO:0000313" key="2">
    <source>
        <dbReference type="EMBL" id="KGG53050.1"/>
    </source>
</evidence>
<reference evidence="2 3" key="1">
    <citation type="submission" date="2014-04" db="EMBL/GenBank/DDBJ databases">
        <title>A new species of microsporidia sheds light on the evolution of extreme parasitism.</title>
        <authorList>
            <person name="Haag K.L."/>
            <person name="James T.Y."/>
            <person name="Larsson R."/>
            <person name="Schaer T.M."/>
            <person name="Refardt D."/>
            <person name="Pombert J.-F."/>
            <person name="Ebert D."/>
        </authorList>
    </citation>
    <scope>NUCLEOTIDE SEQUENCE [LARGE SCALE GENOMIC DNA]</scope>
    <source>
        <strain evidence="2 3">UGP3</strain>
        <tissue evidence="2">Spores</tissue>
    </source>
</reference>
<dbReference type="GeneID" id="25258058"/>
<evidence type="ECO:0000256" key="1">
    <source>
        <dbReference type="SAM" id="MobiDB-lite"/>
    </source>
</evidence>
<proteinExistence type="predicted"/>
<dbReference type="RefSeq" id="XP_013239486.1">
    <property type="nucleotide sequence ID" value="XM_013384032.1"/>
</dbReference>
<dbReference type="AlphaFoldDB" id="A0A098VVV0"/>
<comment type="caution">
    <text evidence="2">The sequence shown here is derived from an EMBL/GenBank/DDBJ whole genome shotgun (WGS) entry which is preliminary data.</text>
</comment>
<gene>
    <name evidence="2" type="ORF">DI09_114p20</name>
</gene>
<keyword evidence="2" id="KW-0378">Hydrolase</keyword>
<feature type="region of interest" description="Disordered" evidence="1">
    <location>
        <begin position="57"/>
        <end position="170"/>
    </location>
</feature>
<dbReference type="GO" id="GO:0016787">
    <property type="term" value="F:hydrolase activity"/>
    <property type="evidence" value="ECO:0007669"/>
    <property type="project" value="UniProtKB-KW"/>
</dbReference>
<accession>A0A098VVV0</accession>